<organism evidence="3 4">
    <name type="scientific">Babesia microti (strain RI)</name>
    <dbReference type="NCBI Taxonomy" id="1133968"/>
    <lineage>
        <taxon>Eukaryota</taxon>
        <taxon>Sar</taxon>
        <taxon>Alveolata</taxon>
        <taxon>Apicomplexa</taxon>
        <taxon>Aconoidasida</taxon>
        <taxon>Piroplasmida</taxon>
        <taxon>Babesiidae</taxon>
        <taxon>Babesia</taxon>
    </lineage>
</organism>
<dbReference type="Proteomes" id="UP000002899">
    <property type="component" value="Chromosome I"/>
</dbReference>
<dbReference type="InterPro" id="IPR002885">
    <property type="entry name" value="PPR_rpt"/>
</dbReference>
<dbReference type="Gene3D" id="1.25.40.10">
    <property type="entry name" value="Tetratricopeptide repeat domain"/>
    <property type="match status" value="4"/>
</dbReference>
<dbReference type="Pfam" id="PF13041">
    <property type="entry name" value="PPR_2"/>
    <property type="match status" value="4"/>
</dbReference>
<reference evidence="3 4" key="1">
    <citation type="journal article" date="2012" name="Nucleic Acids Res.">
        <title>Sequencing of the smallest Apicomplexan genome from the human pathogen Babesia microti.</title>
        <authorList>
            <person name="Cornillot E."/>
            <person name="Hadj-Kaddour K."/>
            <person name="Dassouli A."/>
            <person name="Noel B."/>
            <person name="Ranwez V."/>
            <person name="Vacherie B."/>
            <person name="Augagneur Y."/>
            <person name="Bres V."/>
            <person name="Duclos A."/>
            <person name="Randazzo S."/>
            <person name="Carcy B."/>
            <person name="Debierre-Grockiego F."/>
            <person name="Delbecq S."/>
            <person name="Moubri-Menage K."/>
            <person name="Shams-Eldin H."/>
            <person name="Usmani-Brown S."/>
            <person name="Bringaud F."/>
            <person name="Wincker P."/>
            <person name="Vivares C.P."/>
            <person name="Schwarz R.T."/>
            <person name="Schetters T.P."/>
            <person name="Krause P.J."/>
            <person name="Gorenflot A."/>
            <person name="Berry V."/>
            <person name="Barbe V."/>
            <person name="Ben Mamoun C."/>
        </authorList>
    </citation>
    <scope>NUCLEOTIDE SEQUENCE [LARGE SCALE GENOMIC DNA]</scope>
    <source>
        <strain evidence="3 4">RI</strain>
    </source>
</reference>
<evidence type="ECO:0000313" key="3">
    <source>
        <dbReference type="EMBL" id="CCF72780.1"/>
    </source>
</evidence>
<feature type="repeat" description="PPR" evidence="2">
    <location>
        <begin position="1083"/>
        <end position="1117"/>
    </location>
</feature>
<dbReference type="NCBIfam" id="TIGR00756">
    <property type="entry name" value="PPR"/>
    <property type="match status" value="7"/>
</dbReference>
<feature type="repeat" description="PPR" evidence="2">
    <location>
        <begin position="977"/>
        <end position="1007"/>
    </location>
</feature>
<proteinExistence type="predicted"/>
<feature type="repeat" description="PPR" evidence="2">
    <location>
        <begin position="1013"/>
        <end position="1047"/>
    </location>
</feature>
<feature type="repeat" description="PPR" evidence="2">
    <location>
        <begin position="1048"/>
        <end position="1082"/>
    </location>
</feature>
<feature type="repeat" description="PPR" evidence="2">
    <location>
        <begin position="1153"/>
        <end position="1183"/>
    </location>
</feature>
<dbReference type="KEGG" id="bmic:BMR1_01G01620"/>
<dbReference type="Pfam" id="PF01535">
    <property type="entry name" value="PPR"/>
    <property type="match status" value="1"/>
</dbReference>
<dbReference type="GeneID" id="24423394"/>
<dbReference type="VEuPathDB" id="PiroplasmaDB:BMR1_01G01620"/>
<evidence type="ECO:0000256" key="1">
    <source>
        <dbReference type="ARBA" id="ARBA00022737"/>
    </source>
</evidence>
<dbReference type="EMBL" id="FO082871">
    <property type="protein sequence ID" value="CCF72780.1"/>
    <property type="molecule type" value="Genomic_DNA"/>
</dbReference>
<dbReference type="SUPFAM" id="SSF81901">
    <property type="entry name" value="HCP-like"/>
    <property type="match status" value="1"/>
</dbReference>
<dbReference type="OrthoDB" id="185373at2759"/>
<dbReference type="InterPro" id="IPR011990">
    <property type="entry name" value="TPR-like_helical_dom_sf"/>
</dbReference>
<reference evidence="3 4" key="2">
    <citation type="journal article" date="2013" name="PLoS ONE">
        <title>Whole genome mapping and re-organization of the nuclear and mitochondrial genomes of Babesia microti isolates.</title>
        <authorList>
            <person name="Cornillot E."/>
            <person name="Dassouli A."/>
            <person name="Garg A."/>
            <person name="Pachikara N."/>
            <person name="Randazzo S."/>
            <person name="Depoix D."/>
            <person name="Carcy B."/>
            <person name="Delbecq S."/>
            <person name="Frutos R."/>
            <person name="Silva J.C."/>
            <person name="Sutton R."/>
            <person name="Krause P.J."/>
            <person name="Mamoun C.B."/>
        </authorList>
    </citation>
    <scope>NUCLEOTIDE SEQUENCE [LARGE SCALE GENOMIC DNA]</scope>
    <source>
        <strain evidence="3 4">RI</strain>
    </source>
</reference>
<gene>
    <name evidence="3" type="ORF">BMR1_01G01620</name>
</gene>
<accession>I7IP94</accession>
<reference evidence="3 4" key="3">
    <citation type="journal article" date="2016" name="Sci. Rep.">
        <title>Genome-wide diversity and gene expression profiling of Babesia microti isolates identify polymorphic genes that mediate host-pathogen interactions.</title>
        <authorList>
            <person name="Silva J.C."/>
            <person name="Cornillot E."/>
            <person name="McCracken C."/>
            <person name="Usmani-Brown S."/>
            <person name="Dwivedi A."/>
            <person name="Ifeonu O.O."/>
            <person name="Crabtree J."/>
            <person name="Gotia H.T."/>
            <person name="Virji A.Z."/>
            <person name="Reynes C."/>
            <person name="Colinge J."/>
            <person name="Kumar V."/>
            <person name="Lawres L."/>
            <person name="Pazzi J.E."/>
            <person name="Pablo J.V."/>
            <person name="Hung C."/>
            <person name="Brancato J."/>
            <person name="Kumari P."/>
            <person name="Orvis J."/>
            <person name="Tretina K."/>
            <person name="Chibucos M."/>
            <person name="Ott S."/>
            <person name="Sadzewicz L."/>
            <person name="Sengamalay N."/>
            <person name="Shetty A.C."/>
            <person name="Su Q."/>
            <person name="Tallon L."/>
            <person name="Fraser C.M."/>
            <person name="Frutos R."/>
            <person name="Molina D.M."/>
            <person name="Krause P.J."/>
            <person name="Ben Mamoun C."/>
        </authorList>
    </citation>
    <scope>NUCLEOTIDE SEQUENCE [LARGE SCALE GENOMIC DNA]</scope>
    <source>
        <strain evidence="3 4">RI</strain>
    </source>
</reference>
<protein>
    <submittedName>
        <fullName evidence="3">PPR repeat family</fullName>
    </submittedName>
</protein>
<sequence>MDNEFTDFSLDKFGTTEYYINNHNHNSNDTVEDPFYLTHNHDSNDNVKPSILNPANASSCIPASYWQQQMEYNDSHLDNSRSSMMNENLIIKELGVDDSPQNDNEITSIDDITKLTEGELTTHTHEPYNLNYDSKTDLQNAFDTFYHDFSLFTPTETLPESQPCTIDSSGHLFNHKFDISNNDSYYQSNEYLNTLPQSFGHWTRTSQTNNCSMEDKHRDDDNNKLSTQLSTFLNPINSDNVDNSGHLYLDINASNTMATEYMHSNQPSGKPFDPLTLLNRVKLRDSTAQIALAQIFNEAQEQKQTLNNVLDSLFDNVGYEGNLLEGDFKFPFISDSLLTATISYSVRTANDEILSILVCYAITNKVNLRADLVADIIDIFFKSLRYSDAYKLIDYCYNDKTKLDSILKTDNFQHMFNMCKEITVDNKISFEIYQYLLQCNGEKEILCKIVESIDEAIDSDSHLASLLRTSSIPFIIRLFVERGDLNKLSYYLKIYLSKPSPSTHDLVEIIDVILETNRAQLQSVVQQISESNSFDLTILLYIFTFLHLKNKSNIIHMIYADAIDKQIQNIPSDLKAVLTSLSIPIFCFDFAPQYISDLLDSILRIYDTCNNSLVKRARAITSVHPATAMNEVDISNDVANEGDFDDLAISELKRMSLTPSGVDFAEIKSLIFSDDFLPRIIPLLTNENIFCLLQLSIASFDINSIEKISYSISLKDSNDLIIVAMINNALVNYGYVEKSKSLLKRAEKLICNVRLRLNNKYPSMPTGTGSPISDSSGIGVRTGGTKEDNFNFGVSDCSGSHLPLKLRDISWVSSISNLLCSKDLSNSESFHLLSFISSLYSHPFIVSTVLKKFIVAHHILIRMLKSKLHINQAMISAICQVLNNTCCINQLQQLLMMTDLLQYHMSNDFYSAILDACIRINSPDHLLESVNKYKKFGFHPDLQTYGLLIKFFSSSDNVMECFHLWNEMTSLYGYELNEVTYGCMFDALVSNNMLDEALSLLKDMKKNSNIKPNTIIYSTLIKGFGQTKQLNKALNIYLTMLDEGVVPNTITYNSIIDACARVGDMNKAANLLEDMLNNNIEPDLITFSTVIKGYCVQSNMDRSLQLLRAMSERGIKPDGILYNSLLDGCVKSGRPWLCQQLWDEMQENGIAPSNFTLTILIKMYGRLGQLDKAFQLMDELPRKYNIQTNTHVYTCLMSACITNGKYKMALDVFNCMNGNGIVPDSKTYETIIFGAIKGRLLYQVIDIIKAAYTLMSRGNGTGGRMNKSIFKIESRILKLFAQKVEASGDPLLLQQAQSLAENLKKFNIILPIRSNLVTQKTQIKKVSNSRAGHYDSFLLKNVTQSLRNDCTNNYRRNSVGATVFANNDGFKDNSVSDFREGINCFGSDDNLNSFKDEHFNAHTQRMHTFASDITCNYRNDERNFQKENRSASGGTTLKGVMWDKDIGGNINNAAYRFDASSIPYSAENAAIGSINSVFGGSYAGNGEDHFLSKNPQYSMQFNPAMVPASNCGNRRGKLKF</sequence>
<dbReference type="RefSeq" id="XP_012647389.1">
    <property type="nucleotide sequence ID" value="XM_012791935.1"/>
</dbReference>
<feature type="repeat" description="PPR" evidence="2">
    <location>
        <begin position="1189"/>
        <end position="1223"/>
    </location>
</feature>
<keyword evidence="4" id="KW-1185">Reference proteome</keyword>
<dbReference type="PANTHER" id="PTHR47941">
    <property type="entry name" value="PENTATRICOPEPTIDE REPEAT-CONTAINING PROTEIN 3, MITOCHONDRIAL"/>
    <property type="match status" value="1"/>
</dbReference>
<evidence type="ECO:0000256" key="2">
    <source>
        <dbReference type="PROSITE-ProRule" id="PRU00708"/>
    </source>
</evidence>
<keyword evidence="1" id="KW-0677">Repeat</keyword>
<feature type="repeat" description="PPR" evidence="2">
    <location>
        <begin position="1118"/>
        <end position="1152"/>
    </location>
</feature>
<evidence type="ECO:0000313" key="4">
    <source>
        <dbReference type="Proteomes" id="UP000002899"/>
    </source>
</evidence>
<name>I7IP94_BABMR</name>
<dbReference type="PROSITE" id="PS51375">
    <property type="entry name" value="PPR"/>
    <property type="match status" value="7"/>
</dbReference>